<feature type="compositionally biased region" description="Low complexity" evidence="1">
    <location>
        <begin position="1"/>
        <end position="17"/>
    </location>
</feature>
<accession>A0ABS7FGW4</accession>
<name>A0ABS7FGW4_9NEIS</name>
<dbReference type="GeneID" id="89686116"/>
<evidence type="ECO:0000256" key="1">
    <source>
        <dbReference type="SAM" id="MobiDB-lite"/>
    </source>
</evidence>
<evidence type="ECO:0000313" key="3">
    <source>
        <dbReference type="Proteomes" id="UP000711178"/>
    </source>
</evidence>
<sequence length="158" mass="17166">MISPLSAPSPYSAATPEPDAPVSLQQRLAAAASETPQTRPTGKWPDYDTDPKAMAFLAALQQLPPALSDAQADKQAQIDAIAKLLRDFQYPADSAAFVTLEEQSAILQRTLARLGETSPLHAPLMAVMLGTSNLQFQMKKWMQDVVLSDGTPPEFDEW</sequence>
<comment type="caution">
    <text evidence="2">The sequence shown here is derived from an EMBL/GenBank/DDBJ whole genome shotgun (WGS) entry which is preliminary data.</text>
</comment>
<dbReference type="Proteomes" id="UP000711178">
    <property type="component" value="Unassembled WGS sequence"/>
</dbReference>
<evidence type="ECO:0000313" key="2">
    <source>
        <dbReference type="EMBL" id="MBW8288538.1"/>
    </source>
</evidence>
<gene>
    <name evidence="2" type="ORF">KIF53_12955</name>
</gene>
<keyword evidence="3" id="KW-1185">Reference proteome</keyword>
<reference evidence="2 3" key="1">
    <citation type="submission" date="2021-05" db="EMBL/GenBank/DDBJ databases">
        <title>Draft Whole Genome Sequencing Of Biosensor Chromobacterium violaceum Strain CV026 Reveals A Regulatory RNA In Chromobacterium violaceum Phenotype Regulatory Network.</title>
        <authorList>
            <person name="Hong K.W."/>
            <person name="Chan K.G."/>
            <person name="Chang C.-Y."/>
        </authorList>
    </citation>
    <scope>NUCLEOTIDE SEQUENCE [LARGE SCALE GENOMIC DNA]</scope>
    <source>
        <strain evidence="2 3">ATCC 31532</strain>
    </source>
</reference>
<dbReference type="RefSeq" id="WP_052257896.1">
    <property type="nucleotide sequence ID" value="NZ_CP142381.1"/>
</dbReference>
<dbReference type="EMBL" id="JAHDTB010000010">
    <property type="protein sequence ID" value="MBW8288538.1"/>
    <property type="molecule type" value="Genomic_DNA"/>
</dbReference>
<proteinExistence type="predicted"/>
<feature type="region of interest" description="Disordered" evidence="1">
    <location>
        <begin position="1"/>
        <end position="48"/>
    </location>
</feature>
<organism evidence="2 3">
    <name type="scientific">Chromobacterium subtsugae</name>
    <dbReference type="NCBI Taxonomy" id="251747"/>
    <lineage>
        <taxon>Bacteria</taxon>
        <taxon>Pseudomonadati</taxon>
        <taxon>Pseudomonadota</taxon>
        <taxon>Betaproteobacteria</taxon>
        <taxon>Neisseriales</taxon>
        <taxon>Chromobacteriaceae</taxon>
        <taxon>Chromobacterium</taxon>
    </lineage>
</organism>
<protein>
    <submittedName>
        <fullName evidence="2">Uncharacterized protein</fullName>
    </submittedName>
</protein>